<gene>
    <name evidence="1" type="ORF">CCAX7_24700</name>
</gene>
<keyword evidence="2" id="KW-1185">Reference proteome</keyword>
<dbReference type="AlphaFoldDB" id="A0A402CVI9"/>
<reference evidence="1 2" key="1">
    <citation type="journal article" date="2019" name="Int. J. Syst. Evol. Microbiol.">
        <title>Capsulimonas corticalis gen. nov., sp. nov., an aerobic capsulated bacterium, of a novel bacterial order, Capsulimonadales ord. nov., of the class Armatimonadia of the phylum Armatimonadetes.</title>
        <authorList>
            <person name="Li J."/>
            <person name="Kudo C."/>
            <person name="Tonouchi A."/>
        </authorList>
    </citation>
    <scope>NUCLEOTIDE SEQUENCE [LARGE SCALE GENOMIC DNA]</scope>
    <source>
        <strain evidence="1 2">AX-7</strain>
    </source>
</reference>
<protein>
    <submittedName>
        <fullName evidence="1">Uncharacterized protein</fullName>
    </submittedName>
</protein>
<accession>A0A402CVI9</accession>
<name>A0A402CVI9_9BACT</name>
<dbReference type="KEGG" id="ccot:CCAX7_24700"/>
<proteinExistence type="predicted"/>
<organism evidence="1 2">
    <name type="scientific">Capsulimonas corticalis</name>
    <dbReference type="NCBI Taxonomy" id="2219043"/>
    <lineage>
        <taxon>Bacteria</taxon>
        <taxon>Bacillati</taxon>
        <taxon>Armatimonadota</taxon>
        <taxon>Armatimonadia</taxon>
        <taxon>Capsulimonadales</taxon>
        <taxon>Capsulimonadaceae</taxon>
        <taxon>Capsulimonas</taxon>
    </lineage>
</organism>
<sequence>MDELNEQIRELIAIARQWDKDEAFAYWADQWLSGDDQSAGSAQRMNTMLRERIDPAAVYTTGSSDFFANAAVAATDAVMLLHTDLPLEDKHSTIEALLNNTRLSIDDYQKTLDC</sequence>
<evidence type="ECO:0000313" key="2">
    <source>
        <dbReference type="Proteomes" id="UP000287394"/>
    </source>
</evidence>
<dbReference type="Proteomes" id="UP000287394">
    <property type="component" value="Chromosome"/>
</dbReference>
<dbReference type="RefSeq" id="WP_119321377.1">
    <property type="nucleotide sequence ID" value="NZ_AP025739.1"/>
</dbReference>
<dbReference type="EMBL" id="AP025739">
    <property type="protein sequence ID" value="BDI30419.1"/>
    <property type="molecule type" value="Genomic_DNA"/>
</dbReference>
<evidence type="ECO:0000313" key="1">
    <source>
        <dbReference type="EMBL" id="BDI30419.1"/>
    </source>
</evidence>